<dbReference type="Pfam" id="PF02879">
    <property type="entry name" value="PGM_PMM_II"/>
    <property type="match status" value="1"/>
</dbReference>
<feature type="domain" description="Alpha-D-phosphohexomutase alpha/beta/alpha" evidence="13">
    <location>
        <begin position="565"/>
        <end position="650"/>
    </location>
</feature>
<reference evidence="15 16" key="1">
    <citation type="submission" date="2016-03" db="EMBL/GenBank/DDBJ databases">
        <authorList>
            <person name="Ploux O."/>
        </authorList>
    </citation>
    <scope>NUCLEOTIDE SEQUENCE [LARGE SCALE GENOMIC DNA]</scope>
    <source>
        <strain evidence="15 16">R-45370</strain>
    </source>
</reference>
<evidence type="ECO:0000256" key="3">
    <source>
        <dbReference type="ARBA" id="ARBA00004699"/>
    </source>
</evidence>
<comment type="similarity">
    <text evidence="4">Belongs to the phosphohexose mutase family.</text>
</comment>
<dbReference type="InterPro" id="IPR005845">
    <property type="entry name" value="A-D-PHexomutase_a/b/a-II"/>
</dbReference>
<keyword evidence="10" id="KW-0472">Membrane</keyword>
<evidence type="ECO:0000313" key="16">
    <source>
        <dbReference type="Proteomes" id="UP000078476"/>
    </source>
</evidence>
<dbReference type="CDD" id="cd03089">
    <property type="entry name" value="PMM_PGM"/>
    <property type="match status" value="1"/>
</dbReference>
<dbReference type="RefSeq" id="WP_066983025.1">
    <property type="nucleotide sequence ID" value="NZ_LUUI01000109.1"/>
</dbReference>
<keyword evidence="6" id="KW-0597">Phosphoprotein</keyword>
<keyword evidence="10" id="KW-1133">Transmembrane helix</keyword>
<accession>A0A177NAJ7</accession>
<keyword evidence="7" id="KW-0479">Metal-binding</keyword>
<dbReference type="Proteomes" id="UP000078476">
    <property type="component" value="Unassembled WGS sequence"/>
</dbReference>
<dbReference type="SUPFAM" id="SSF55957">
    <property type="entry name" value="Phosphoglucomutase, C-terminal domain"/>
    <property type="match status" value="1"/>
</dbReference>
<organism evidence="15 16">
    <name type="scientific">Methylomonas lenta</name>
    <dbReference type="NCBI Taxonomy" id="980561"/>
    <lineage>
        <taxon>Bacteria</taxon>
        <taxon>Pseudomonadati</taxon>
        <taxon>Pseudomonadota</taxon>
        <taxon>Gammaproteobacteria</taxon>
        <taxon>Methylococcales</taxon>
        <taxon>Methylococcaceae</taxon>
        <taxon>Methylomonas</taxon>
    </lineage>
</organism>
<dbReference type="PANTHER" id="PTHR43771:SF2">
    <property type="entry name" value="PHOSPHOMANNOMUTASE_PHOSPHOGLUCOMUTASE"/>
    <property type="match status" value="1"/>
</dbReference>
<comment type="catalytic activity">
    <reaction evidence="1">
        <text>alpha-D-mannose 1-phosphate = D-mannose 6-phosphate</text>
        <dbReference type="Rhea" id="RHEA:11140"/>
        <dbReference type="ChEBI" id="CHEBI:58409"/>
        <dbReference type="ChEBI" id="CHEBI:58735"/>
        <dbReference type="EC" id="5.4.2.8"/>
    </reaction>
</comment>
<feature type="domain" description="Alpha-D-phosphohexomutase alpha/beta/alpha" evidence="12">
    <location>
        <begin position="406"/>
        <end position="531"/>
    </location>
</feature>
<sequence length="858" mass="92646">MGRIFSIIATLSAAMVLLAGMGAYWFSTASAKSAEMDAANSVANSLAVSLSLQLDILQKSVDGLAQSPDVLAALSSGNPEIIKATADKLQAAIPHILRLRLLLPNTNEMDTSQNPPMGFGDLEMVHSSLTGKPKPVIQGNAEDRHLAITSAVSNGQQVIGVILASLNPNLAQQIIAKTPSYNGLIEVKQDQLVLGSIGDVSKKNDNPNRIEVANSRWKIDAWIDTSTSLTDFGVLSGIILIPALLACLAFFVGYRKLNDYFHQDQGSILKAAKDLLQGKTVGNYPMQLSELQPIIAAMVQFKRVIGQDAVSLDTTEEASDKDFFDESFDIDFLEESLPVTTEANLSAPIPSSEMSTHTAVTMPSMESWDMDLTNSSTEVVSSKPADETAFAASESLAEDQSALTSLFCDYEIRGIAGKNLNEENIANIGRAFASEAKLLNIETIVVARDGRDSSPSLTAALIKGITATGCDVLDIGLVPTPVMFFVSHHSAGRTGIMVTGSHHPAEYNGLKLILNGEPLLPEKIAGLKNRLINHDYSQEQLGSVEQNSLFSNEYIGIISEDTHIVRPMTVVLDCANGATGEFGPTLFKTIGCDVVELYCDIDGQFPNHQPDPGNPSNLEALIKAVKLNNADLGIAFDGSGERLGLVDSSGRIIWADRQMMLFARDVLSIKPGTEAIYDAACCRNLPEQIKKCGGRPVLCKSGSTALQTRLKQTGASMAGDINGHFLFNDRWFGFNDALYAAVRMVEILSAETRTSSEIFNDLPDSLITPIMQIPLAEGESHLFIEKMFSLAQFSNAEIIKIDGLRAEFPDGWGLVRASAISSVLSLRFEADNHDAMKRIQTEFKSLMLQVKPNISLPF</sequence>
<evidence type="ECO:0000256" key="2">
    <source>
        <dbReference type="ARBA" id="ARBA00001946"/>
    </source>
</evidence>
<comment type="cofactor">
    <cofactor evidence="2">
        <name>Mg(2+)</name>
        <dbReference type="ChEBI" id="CHEBI:18420"/>
    </cofactor>
</comment>
<dbReference type="AlphaFoldDB" id="A0A177NAJ7"/>
<evidence type="ECO:0000259" key="13">
    <source>
        <dbReference type="Pfam" id="PF02879"/>
    </source>
</evidence>
<evidence type="ECO:0000256" key="10">
    <source>
        <dbReference type="SAM" id="Phobius"/>
    </source>
</evidence>
<dbReference type="EC" id="5.4.2.8" evidence="5"/>
<dbReference type="Gene3D" id="3.40.120.10">
    <property type="entry name" value="Alpha-D-Glucose-1,6-Bisphosphate, subunit A, domain 3"/>
    <property type="match status" value="3"/>
</dbReference>
<evidence type="ECO:0000256" key="7">
    <source>
        <dbReference type="ARBA" id="ARBA00022723"/>
    </source>
</evidence>
<comment type="caution">
    <text evidence="15">The sequence shown here is derived from an EMBL/GenBank/DDBJ whole genome shotgun (WGS) entry which is preliminary data.</text>
</comment>
<evidence type="ECO:0000259" key="11">
    <source>
        <dbReference type="Pfam" id="PF00408"/>
    </source>
</evidence>
<dbReference type="OrthoDB" id="9803322at2"/>
<dbReference type="InterPro" id="IPR036900">
    <property type="entry name" value="A-D-PHexomutase_C_sf"/>
</dbReference>
<dbReference type="Gene3D" id="3.30.310.50">
    <property type="entry name" value="Alpha-D-phosphohexomutase, C-terminal domain"/>
    <property type="match status" value="1"/>
</dbReference>
<gene>
    <name evidence="15" type="ORF">A1359_10540</name>
</gene>
<dbReference type="InterPro" id="IPR005846">
    <property type="entry name" value="A-D-PHexomutase_a/b/a-III"/>
</dbReference>
<dbReference type="SUPFAM" id="SSF53738">
    <property type="entry name" value="Phosphoglucomutase, first 3 domains"/>
    <property type="match status" value="3"/>
</dbReference>
<evidence type="ECO:0000256" key="1">
    <source>
        <dbReference type="ARBA" id="ARBA00000586"/>
    </source>
</evidence>
<dbReference type="InterPro" id="IPR005843">
    <property type="entry name" value="A-D-PHexomutase_C"/>
</dbReference>
<keyword evidence="9" id="KW-0413">Isomerase</keyword>
<dbReference type="InterPro" id="IPR016055">
    <property type="entry name" value="A-D-PHexomutase_a/b/a-I/II/III"/>
</dbReference>
<evidence type="ECO:0000256" key="4">
    <source>
        <dbReference type="ARBA" id="ARBA00010231"/>
    </source>
</evidence>
<feature type="domain" description="Alpha-D-phosphohexomutase alpha/beta/alpha" evidence="14">
    <location>
        <begin position="656"/>
        <end position="764"/>
    </location>
</feature>
<keyword evidence="10" id="KW-0812">Transmembrane</keyword>
<dbReference type="Pfam" id="PF02878">
    <property type="entry name" value="PGM_PMM_I"/>
    <property type="match status" value="1"/>
</dbReference>
<evidence type="ECO:0000259" key="12">
    <source>
        <dbReference type="Pfam" id="PF02878"/>
    </source>
</evidence>
<dbReference type="GO" id="GO:0004615">
    <property type="term" value="F:phosphomannomutase activity"/>
    <property type="evidence" value="ECO:0007669"/>
    <property type="project" value="UniProtKB-EC"/>
</dbReference>
<dbReference type="PRINTS" id="PR00509">
    <property type="entry name" value="PGMPMM"/>
</dbReference>
<evidence type="ECO:0000256" key="9">
    <source>
        <dbReference type="ARBA" id="ARBA00023235"/>
    </source>
</evidence>
<dbReference type="InterPro" id="IPR005844">
    <property type="entry name" value="A-D-PHexomutase_a/b/a-I"/>
</dbReference>
<keyword evidence="8" id="KW-0460">Magnesium</keyword>
<dbReference type="PANTHER" id="PTHR43771">
    <property type="entry name" value="PHOSPHOMANNOMUTASE"/>
    <property type="match status" value="1"/>
</dbReference>
<proteinExistence type="inferred from homology"/>
<evidence type="ECO:0000256" key="6">
    <source>
        <dbReference type="ARBA" id="ARBA00022553"/>
    </source>
</evidence>
<feature type="domain" description="Alpha-D-phosphohexomutase C-terminal" evidence="11">
    <location>
        <begin position="800"/>
        <end position="843"/>
    </location>
</feature>
<dbReference type="EMBL" id="LUUI01000109">
    <property type="protein sequence ID" value="OAI14503.1"/>
    <property type="molecule type" value="Genomic_DNA"/>
</dbReference>
<dbReference type="Pfam" id="PF00408">
    <property type="entry name" value="PGM_PMM_IV"/>
    <property type="match status" value="1"/>
</dbReference>
<dbReference type="GO" id="GO:0046872">
    <property type="term" value="F:metal ion binding"/>
    <property type="evidence" value="ECO:0007669"/>
    <property type="project" value="UniProtKB-KW"/>
</dbReference>
<feature type="transmembrane region" description="Helical" evidence="10">
    <location>
        <begin position="232"/>
        <end position="254"/>
    </location>
</feature>
<comment type="pathway">
    <text evidence="3">Nucleotide-sugar biosynthesis; GDP-alpha-D-mannose biosynthesis; alpha-D-mannose 1-phosphate from D-fructose 6-phosphate: step 2/2.</text>
</comment>
<dbReference type="STRING" id="980561.A1359_10540"/>
<dbReference type="InterPro" id="IPR005841">
    <property type="entry name" value="Alpha-D-phosphohexomutase_SF"/>
</dbReference>
<name>A0A177NAJ7_9GAMM</name>
<evidence type="ECO:0000256" key="5">
    <source>
        <dbReference type="ARBA" id="ARBA00012730"/>
    </source>
</evidence>
<dbReference type="Pfam" id="PF02880">
    <property type="entry name" value="PGM_PMM_III"/>
    <property type="match status" value="1"/>
</dbReference>
<dbReference type="GO" id="GO:0005975">
    <property type="term" value="P:carbohydrate metabolic process"/>
    <property type="evidence" value="ECO:0007669"/>
    <property type="project" value="InterPro"/>
</dbReference>
<keyword evidence="16" id="KW-1185">Reference proteome</keyword>
<protein>
    <recommendedName>
        <fullName evidence="5">phosphomannomutase</fullName>
        <ecNumber evidence="5">5.4.2.8</ecNumber>
    </recommendedName>
</protein>
<evidence type="ECO:0000256" key="8">
    <source>
        <dbReference type="ARBA" id="ARBA00022842"/>
    </source>
</evidence>
<evidence type="ECO:0000259" key="14">
    <source>
        <dbReference type="Pfam" id="PF02880"/>
    </source>
</evidence>
<evidence type="ECO:0000313" key="15">
    <source>
        <dbReference type="EMBL" id="OAI14503.1"/>
    </source>
</evidence>